<dbReference type="Proteomes" id="UP000304953">
    <property type="component" value="Unassembled WGS sequence"/>
</dbReference>
<comment type="caution">
    <text evidence="1">The sequence shown here is derived from an EMBL/GenBank/DDBJ whole genome shotgun (WGS) entry which is preliminary data.</text>
</comment>
<proteinExistence type="predicted"/>
<protein>
    <submittedName>
        <fullName evidence="1">XRE family transcriptional regulator</fullName>
    </submittedName>
</protein>
<reference evidence="1" key="1">
    <citation type="submission" date="2019-04" db="EMBL/GenBank/DDBJ databases">
        <title>Microbes associate with the intestines of laboratory mice.</title>
        <authorList>
            <person name="Navarre W."/>
            <person name="Wong E."/>
            <person name="Huang K."/>
            <person name="Tropini C."/>
            <person name="Ng K."/>
            <person name="Yu B."/>
        </authorList>
    </citation>
    <scope>NUCLEOTIDE SEQUENCE</scope>
    <source>
        <strain evidence="1">NM01_1-7b</strain>
    </source>
</reference>
<accession>A0AC61RZP0</accession>
<organism evidence="1 2">
    <name type="scientific">Petralouisia muris</name>
    <dbReference type="NCBI Taxonomy" id="3032872"/>
    <lineage>
        <taxon>Bacteria</taxon>
        <taxon>Bacillati</taxon>
        <taxon>Bacillota</taxon>
        <taxon>Clostridia</taxon>
        <taxon>Lachnospirales</taxon>
        <taxon>Lachnospiraceae</taxon>
        <taxon>Petralouisia</taxon>
    </lineage>
</organism>
<keyword evidence="2" id="KW-1185">Reference proteome</keyword>
<dbReference type="EMBL" id="SRYA01000008">
    <property type="protein sequence ID" value="TGY97383.1"/>
    <property type="molecule type" value="Genomic_DNA"/>
</dbReference>
<gene>
    <name evidence="1" type="ORF">E5329_05630</name>
</gene>
<name>A0AC61RZP0_9FIRM</name>
<sequence length="78" mass="9111">MILTRLRNLREDADYTQEYIAHFLNVSQRAYSRYENGERSIPLASLCALADFYNTSVDYLLERTDCKEPYPLPLSKST</sequence>
<evidence type="ECO:0000313" key="1">
    <source>
        <dbReference type="EMBL" id="TGY97383.1"/>
    </source>
</evidence>
<evidence type="ECO:0000313" key="2">
    <source>
        <dbReference type="Proteomes" id="UP000304953"/>
    </source>
</evidence>